<dbReference type="EnsemblPlants" id="Pp3c1_29350V3.2">
    <property type="protein sequence ID" value="PAC:32969509.CDS.1"/>
    <property type="gene ID" value="Pp3c1_29350"/>
</dbReference>
<feature type="compositionally biased region" description="Polar residues" evidence="1">
    <location>
        <begin position="87"/>
        <end position="99"/>
    </location>
</feature>
<name>A0A2K1LA66_PHYPA</name>
<dbReference type="AlphaFoldDB" id="A0A2K1LA66"/>
<sequence>MPTTRPPSPASSYIVLHIQTSTSRSLFYIVFCGDQLRSSPHDDFQNKAPMFAEHSTVTMKEAILASVHLDAELREGWGGKGGEDQDTALSLGQLNFAPS</sequence>
<keyword evidence="4" id="KW-1185">Reference proteome</keyword>
<accession>A0A2K1LA66</accession>
<evidence type="ECO:0000313" key="2">
    <source>
        <dbReference type="EMBL" id="PNR62917.1"/>
    </source>
</evidence>
<dbReference type="InParanoid" id="A0A2K1LA66"/>
<dbReference type="EnsemblPlants" id="Pp3c1_29350V3.1">
    <property type="protein sequence ID" value="PAC:32969508.CDS.1"/>
    <property type="gene ID" value="Pp3c1_29350"/>
</dbReference>
<evidence type="ECO:0000256" key="1">
    <source>
        <dbReference type="SAM" id="MobiDB-lite"/>
    </source>
</evidence>
<proteinExistence type="predicted"/>
<organism evidence="2">
    <name type="scientific">Physcomitrium patens</name>
    <name type="common">Spreading-leaved earth moss</name>
    <name type="synonym">Physcomitrella patens</name>
    <dbReference type="NCBI Taxonomy" id="3218"/>
    <lineage>
        <taxon>Eukaryota</taxon>
        <taxon>Viridiplantae</taxon>
        <taxon>Streptophyta</taxon>
        <taxon>Embryophyta</taxon>
        <taxon>Bryophyta</taxon>
        <taxon>Bryophytina</taxon>
        <taxon>Bryopsida</taxon>
        <taxon>Funariidae</taxon>
        <taxon>Funariales</taxon>
        <taxon>Funariaceae</taxon>
        <taxon>Physcomitrium</taxon>
    </lineage>
</organism>
<reference evidence="3" key="3">
    <citation type="submission" date="2020-12" db="UniProtKB">
        <authorList>
            <consortium name="EnsemblPlants"/>
        </authorList>
    </citation>
    <scope>IDENTIFICATION</scope>
</reference>
<dbReference type="EMBL" id="ABEU02000001">
    <property type="protein sequence ID" value="PNR62917.1"/>
    <property type="molecule type" value="Genomic_DNA"/>
</dbReference>
<reference evidence="2 4" key="2">
    <citation type="journal article" date="2018" name="Plant J.">
        <title>The Physcomitrella patens chromosome-scale assembly reveals moss genome structure and evolution.</title>
        <authorList>
            <person name="Lang D."/>
            <person name="Ullrich K.K."/>
            <person name="Murat F."/>
            <person name="Fuchs J."/>
            <person name="Jenkins J."/>
            <person name="Haas F.B."/>
            <person name="Piednoel M."/>
            <person name="Gundlach H."/>
            <person name="Van Bel M."/>
            <person name="Meyberg R."/>
            <person name="Vives C."/>
            <person name="Morata J."/>
            <person name="Symeonidi A."/>
            <person name="Hiss M."/>
            <person name="Muchero W."/>
            <person name="Kamisugi Y."/>
            <person name="Saleh O."/>
            <person name="Blanc G."/>
            <person name="Decker E.L."/>
            <person name="van Gessel N."/>
            <person name="Grimwood J."/>
            <person name="Hayes R.D."/>
            <person name="Graham S.W."/>
            <person name="Gunter L.E."/>
            <person name="McDaniel S.F."/>
            <person name="Hoernstein S.N.W."/>
            <person name="Larsson A."/>
            <person name="Li F.W."/>
            <person name="Perroud P.F."/>
            <person name="Phillips J."/>
            <person name="Ranjan P."/>
            <person name="Rokshar D.S."/>
            <person name="Rothfels C.J."/>
            <person name="Schneider L."/>
            <person name="Shu S."/>
            <person name="Stevenson D.W."/>
            <person name="Thummler F."/>
            <person name="Tillich M."/>
            <person name="Villarreal Aguilar J.C."/>
            <person name="Widiez T."/>
            <person name="Wong G.K."/>
            <person name="Wymore A."/>
            <person name="Zhang Y."/>
            <person name="Zimmer A.D."/>
            <person name="Quatrano R.S."/>
            <person name="Mayer K.F.X."/>
            <person name="Goodstein D."/>
            <person name="Casacuberta J.M."/>
            <person name="Vandepoele K."/>
            <person name="Reski R."/>
            <person name="Cuming A.C."/>
            <person name="Tuskan G.A."/>
            <person name="Maumus F."/>
            <person name="Salse J."/>
            <person name="Schmutz J."/>
            <person name="Rensing S.A."/>
        </authorList>
    </citation>
    <scope>NUCLEOTIDE SEQUENCE [LARGE SCALE GENOMIC DNA]</scope>
    <source>
        <strain evidence="3 4">cv. Gransden 2004</strain>
    </source>
</reference>
<reference evidence="2 4" key="1">
    <citation type="journal article" date="2008" name="Science">
        <title>The Physcomitrella genome reveals evolutionary insights into the conquest of land by plants.</title>
        <authorList>
            <person name="Rensing S."/>
            <person name="Lang D."/>
            <person name="Zimmer A."/>
            <person name="Terry A."/>
            <person name="Salamov A."/>
            <person name="Shapiro H."/>
            <person name="Nishiyama T."/>
            <person name="Perroud P.-F."/>
            <person name="Lindquist E."/>
            <person name="Kamisugi Y."/>
            <person name="Tanahashi T."/>
            <person name="Sakakibara K."/>
            <person name="Fujita T."/>
            <person name="Oishi K."/>
            <person name="Shin-I T."/>
            <person name="Kuroki Y."/>
            <person name="Toyoda A."/>
            <person name="Suzuki Y."/>
            <person name="Hashimoto A."/>
            <person name="Yamaguchi K."/>
            <person name="Sugano A."/>
            <person name="Kohara Y."/>
            <person name="Fujiyama A."/>
            <person name="Anterola A."/>
            <person name="Aoki S."/>
            <person name="Ashton N."/>
            <person name="Barbazuk W.B."/>
            <person name="Barker E."/>
            <person name="Bennetzen J."/>
            <person name="Bezanilla M."/>
            <person name="Blankenship R."/>
            <person name="Cho S.H."/>
            <person name="Dutcher S."/>
            <person name="Estelle M."/>
            <person name="Fawcett J.A."/>
            <person name="Gundlach H."/>
            <person name="Hanada K."/>
            <person name="Heyl A."/>
            <person name="Hicks K.A."/>
            <person name="Hugh J."/>
            <person name="Lohr M."/>
            <person name="Mayer K."/>
            <person name="Melkozernov A."/>
            <person name="Murata T."/>
            <person name="Nelson D."/>
            <person name="Pils B."/>
            <person name="Prigge M."/>
            <person name="Reiss B."/>
            <person name="Renner T."/>
            <person name="Rombauts S."/>
            <person name="Rushton P."/>
            <person name="Sanderfoot A."/>
            <person name="Schween G."/>
            <person name="Shiu S.-H."/>
            <person name="Stueber K."/>
            <person name="Theodoulou F.L."/>
            <person name="Tu H."/>
            <person name="Van de Peer Y."/>
            <person name="Verrier P.J."/>
            <person name="Waters E."/>
            <person name="Wood A."/>
            <person name="Yang L."/>
            <person name="Cove D."/>
            <person name="Cuming A."/>
            <person name="Hasebe M."/>
            <person name="Lucas S."/>
            <person name="Mishler D.B."/>
            <person name="Reski R."/>
            <person name="Grigoriev I."/>
            <person name="Quatrano R.S."/>
            <person name="Boore J.L."/>
        </authorList>
    </citation>
    <scope>NUCLEOTIDE SEQUENCE [LARGE SCALE GENOMIC DNA]</scope>
    <source>
        <strain evidence="3 4">cv. Gransden 2004</strain>
    </source>
</reference>
<protein>
    <submittedName>
        <fullName evidence="2 3">Uncharacterized protein</fullName>
    </submittedName>
</protein>
<dbReference type="Gramene" id="Pp3c1_29350V3.2">
    <property type="protein sequence ID" value="PAC:32969509.CDS.1"/>
    <property type="gene ID" value="Pp3c1_29350"/>
</dbReference>
<feature type="region of interest" description="Disordered" evidence="1">
    <location>
        <begin position="76"/>
        <end position="99"/>
    </location>
</feature>
<gene>
    <name evidence="2" type="ORF">PHYPA_001342</name>
</gene>
<evidence type="ECO:0000313" key="4">
    <source>
        <dbReference type="Proteomes" id="UP000006727"/>
    </source>
</evidence>
<dbReference type="Gramene" id="Pp3c1_29350V3.1">
    <property type="protein sequence ID" value="PAC:32969508.CDS.1"/>
    <property type="gene ID" value="Pp3c1_29350"/>
</dbReference>
<dbReference type="Proteomes" id="UP000006727">
    <property type="component" value="Chromosome 1"/>
</dbReference>
<evidence type="ECO:0000313" key="3">
    <source>
        <dbReference type="EnsemblPlants" id="PAC:32969508.CDS.1"/>
    </source>
</evidence>